<name>A0A1R3H8G3_COCAP</name>
<dbReference type="GO" id="GO:0005811">
    <property type="term" value="C:lipid droplet"/>
    <property type="evidence" value="ECO:0007669"/>
    <property type="project" value="InterPro"/>
</dbReference>
<dbReference type="InterPro" id="IPR018333">
    <property type="entry name" value="Squalene_cyclase"/>
</dbReference>
<dbReference type="GO" id="GO:0016104">
    <property type="term" value="P:triterpenoid biosynthetic process"/>
    <property type="evidence" value="ECO:0007669"/>
    <property type="project" value="InterPro"/>
</dbReference>
<dbReference type="AlphaFoldDB" id="A0A1R3H8G3"/>
<evidence type="ECO:0000313" key="1">
    <source>
        <dbReference type="EMBL" id="OMO66617.1"/>
    </source>
</evidence>
<dbReference type="Proteomes" id="UP000188268">
    <property type="component" value="Unassembled WGS sequence"/>
</dbReference>
<dbReference type="Gramene" id="OMO66617">
    <property type="protein sequence ID" value="OMO66617"/>
    <property type="gene ID" value="CCACVL1_21052"/>
</dbReference>
<comment type="caution">
    <text evidence="1">The sequence shown here is derived from an EMBL/GenBank/DDBJ whole genome shotgun (WGS) entry which is preliminary data.</text>
</comment>
<dbReference type="GO" id="GO:0031559">
    <property type="term" value="F:oxidosqualene cyclase activity"/>
    <property type="evidence" value="ECO:0007669"/>
    <property type="project" value="UniProtKB-ARBA"/>
</dbReference>
<dbReference type="PANTHER" id="PTHR11764">
    <property type="entry name" value="TERPENE CYCLASE/MUTASE FAMILY MEMBER"/>
    <property type="match status" value="1"/>
</dbReference>
<dbReference type="PANTHER" id="PTHR11764:SF85">
    <property type="entry name" value="TERPENE CYCLASE_MUTASE FAMILY MEMBER"/>
    <property type="match status" value="1"/>
</dbReference>
<keyword evidence="1" id="KW-0808">Transferase</keyword>
<dbReference type="GO" id="GO:0016740">
    <property type="term" value="F:transferase activity"/>
    <property type="evidence" value="ECO:0007669"/>
    <property type="project" value="UniProtKB-KW"/>
</dbReference>
<dbReference type="STRING" id="210143.A0A1R3H8G3"/>
<proteinExistence type="predicted"/>
<gene>
    <name evidence="1" type="ORF">CCACVL1_21052</name>
</gene>
<keyword evidence="2" id="KW-1185">Reference proteome</keyword>
<accession>A0A1R3H8G3</accession>
<sequence length="156" mass="17888">MWKLKIGKESVGENGAWLRSLNNHVGRQVWEFCPDSGTPEELSKVEMARQSFSENRFQQKHSSDLLMRIQFAKENPDVTNLPQVKLTEFEEVKEEAVSTTLRRALDFYSTIQSDDGHWPGDYGGPMFLLPGLVRLNCHYFICYRSLECCPIKGASI</sequence>
<dbReference type="OrthoDB" id="21502at2759"/>
<dbReference type="EMBL" id="AWWV01012509">
    <property type="protein sequence ID" value="OMO66617.1"/>
    <property type="molecule type" value="Genomic_DNA"/>
</dbReference>
<evidence type="ECO:0000313" key="2">
    <source>
        <dbReference type="Proteomes" id="UP000188268"/>
    </source>
</evidence>
<reference evidence="1 2" key="1">
    <citation type="submission" date="2013-09" db="EMBL/GenBank/DDBJ databases">
        <title>Corchorus capsularis genome sequencing.</title>
        <authorList>
            <person name="Alam M."/>
            <person name="Haque M.S."/>
            <person name="Islam M.S."/>
            <person name="Emdad E.M."/>
            <person name="Islam M.M."/>
            <person name="Ahmed B."/>
            <person name="Halim A."/>
            <person name="Hossen Q.M.M."/>
            <person name="Hossain M.Z."/>
            <person name="Ahmed R."/>
            <person name="Khan M.M."/>
            <person name="Islam R."/>
            <person name="Rashid M.M."/>
            <person name="Khan S.A."/>
            <person name="Rahman M.S."/>
            <person name="Alam M."/>
        </authorList>
    </citation>
    <scope>NUCLEOTIDE SEQUENCE [LARGE SCALE GENOMIC DNA]</scope>
    <source>
        <strain evidence="2">cv. CVL-1</strain>
        <tissue evidence="1">Whole seedling</tissue>
    </source>
</reference>
<dbReference type="OMA" id="NCHYFIC"/>
<dbReference type="InterPro" id="IPR008930">
    <property type="entry name" value="Terpenoid_cyclase/PrenylTrfase"/>
</dbReference>
<protein>
    <submittedName>
        <fullName evidence="1">Terpenoid cyclases/protein prenyltransferase alpha-alpha toroid</fullName>
    </submittedName>
</protein>
<dbReference type="SUPFAM" id="SSF48239">
    <property type="entry name" value="Terpenoid cyclases/Protein prenyltransferases"/>
    <property type="match status" value="1"/>
</dbReference>
<organism evidence="1 2">
    <name type="scientific">Corchorus capsularis</name>
    <name type="common">Jute</name>
    <dbReference type="NCBI Taxonomy" id="210143"/>
    <lineage>
        <taxon>Eukaryota</taxon>
        <taxon>Viridiplantae</taxon>
        <taxon>Streptophyta</taxon>
        <taxon>Embryophyta</taxon>
        <taxon>Tracheophyta</taxon>
        <taxon>Spermatophyta</taxon>
        <taxon>Magnoliopsida</taxon>
        <taxon>eudicotyledons</taxon>
        <taxon>Gunneridae</taxon>
        <taxon>Pentapetalae</taxon>
        <taxon>rosids</taxon>
        <taxon>malvids</taxon>
        <taxon>Malvales</taxon>
        <taxon>Malvaceae</taxon>
        <taxon>Grewioideae</taxon>
        <taxon>Apeibeae</taxon>
        <taxon>Corchorus</taxon>
    </lineage>
</organism>